<dbReference type="PANTHER" id="PTHR42763">
    <property type="entry name" value="ADP-GLUCOSE PHOSPHORYLASE"/>
    <property type="match status" value="1"/>
</dbReference>
<feature type="binding site" evidence="5">
    <location>
        <position position="186"/>
    </location>
    <ligand>
        <name>Zn(2+)</name>
        <dbReference type="ChEBI" id="CHEBI:29105"/>
    </ligand>
</feature>
<evidence type="ECO:0000256" key="1">
    <source>
        <dbReference type="ARBA" id="ARBA00022679"/>
    </source>
</evidence>
<dbReference type="InterPro" id="IPR001937">
    <property type="entry name" value="GalP_UDPtransf1"/>
</dbReference>
<dbReference type="SUPFAM" id="SSF54197">
    <property type="entry name" value="HIT-like"/>
    <property type="match status" value="2"/>
</dbReference>
<keyword evidence="2 7" id="KW-0548">Nucleotidyltransferase</keyword>
<comment type="caution">
    <text evidence="7">The sequence shown here is derived from an EMBL/GenBank/DDBJ whole genome shotgun (WGS) entry which is preliminary data.</text>
</comment>
<keyword evidence="5" id="KW-0479">Metal-binding</keyword>
<comment type="cofactor">
    <cofactor evidence="5">
        <name>Zn(2+)</name>
        <dbReference type="ChEBI" id="CHEBI:29105"/>
    </cofactor>
    <text evidence="5">Binds 1 zinc ion per subunit.</text>
</comment>
<keyword evidence="3" id="KW-0119">Carbohydrate metabolism</keyword>
<protein>
    <submittedName>
        <fullName evidence="7">Galactose-1-phosphate uridylyltransferase</fullName>
    </submittedName>
</protein>
<dbReference type="GO" id="GO:0008270">
    <property type="term" value="F:zinc ion binding"/>
    <property type="evidence" value="ECO:0007669"/>
    <property type="project" value="InterPro"/>
</dbReference>
<name>A0A2G9YYK8_9BACT</name>
<dbReference type="InterPro" id="IPR005849">
    <property type="entry name" value="GalP_Utransf_N"/>
</dbReference>
<dbReference type="PANTHER" id="PTHR42763:SF2">
    <property type="entry name" value="ADP-GLUCOSE PHOSPHORYLASE"/>
    <property type="match status" value="1"/>
</dbReference>
<dbReference type="Proteomes" id="UP000230273">
    <property type="component" value="Unassembled WGS sequence"/>
</dbReference>
<dbReference type="Pfam" id="PF01087">
    <property type="entry name" value="GalP_UDP_transf"/>
    <property type="match status" value="1"/>
</dbReference>
<evidence type="ECO:0000256" key="4">
    <source>
        <dbReference type="PIRSR" id="PIRSR000808-1"/>
    </source>
</evidence>
<evidence type="ECO:0000256" key="5">
    <source>
        <dbReference type="PIRSR" id="PIRSR000808-3"/>
    </source>
</evidence>
<accession>A0A2G9YYK8</accession>
<dbReference type="InterPro" id="IPR036265">
    <property type="entry name" value="HIT-like_sf"/>
</dbReference>
<keyword evidence="1 7" id="KW-0808">Transferase</keyword>
<feature type="binding site" evidence="5">
    <location>
        <position position="135"/>
    </location>
    <ligand>
        <name>Zn(2+)</name>
        <dbReference type="ChEBI" id="CHEBI:29105"/>
    </ligand>
</feature>
<dbReference type="GO" id="GO:0006012">
    <property type="term" value="P:galactose metabolic process"/>
    <property type="evidence" value="ECO:0007669"/>
    <property type="project" value="InterPro"/>
</dbReference>
<evidence type="ECO:0000313" key="7">
    <source>
        <dbReference type="EMBL" id="PIP23541.1"/>
    </source>
</evidence>
<keyword evidence="5" id="KW-0862">Zinc</keyword>
<evidence type="ECO:0000256" key="2">
    <source>
        <dbReference type="ARBA" id="ARBA00022695"/>
    </source>
</evidence>
<proteinExistence type="predicted"/>
<dbReference type="EMBL" id="PCRP01000044">
    <property type="protein sequence ID" value="PIP23541.1"/>
    <property type="molecule type" value="Genomic_DNA"/>
</dbReference>
<evidence type="ECO:0000313" key="8">
    <source>
        <dbReference type="Proteomes" id="UP000230273"/>
    </source>
</evidence>
<feature type="binding site" evidence="5">
    <location>
        <position position="51"/>
    </location>
    <ligand>
        <name>Zn(2+)</name>
        <dbReference type="ChEBI" id="CHEBI:29105"/>
    </ligand>
</feature>
<dbReference type="PIRSF" id="PIRSF000808">
    <property type="entry name" value="GalT"/>
    <property type="match status" value="1"/>
</dbReference>
<gene>
    <name evidence="7" type="ORF">COX36_02710</name>
</gene>
<feature type="domain" description="Galactose-1-phosphate uridyl transferase N-terminal" evidence="6">
    <location>
        <begin position="11"/>
        <end position="194"/>
    </location>
</feature>
<dbReference type="InterPro" id="IPR053177">
    <property type="entry name" value="ADP-glucose_phosphorylase"/>
</dbReference>
<dbReference type="GO" id="GO:0008108">
    <property type="term" value="F:UDP-glucose:hexose-1-phosphate uridylyltransferase activity"/>
    <property type="evidence" value="ECO:0007669"/>
    <property type="project" value="InterPro"/>
</dbReference>
<sequence>MDKKQKYKTPSELRFDLISRDWVVIATGRAKRPETFKQERRKTDEMSQAECPFCNIETQEKPVLIYSPSAKISEEEMARLENGNGIVPKDWTIVVIPNKYPAFTPCESLDKEREGRFYQRMNAAGYHEVLVTRDHKKSMGQFEIKEIKEIIDAYQERYLNLMKKTFVNYVSIFHNHGREAGASIAHPHSQIITTPLIDSDLKKALSNSKNYYERTGKCSYCQMNEWEKKSKKRIVFENREFLVVCPFASKGAFEVIISPKFHKAYFEKITENEKRQLSEAFQMAFGKIHRGLSDPAYNFYLHTAPADGKNHNYYHWHWTIMPKTATWAGFEIGTRMEISTIEPEKAAEYLRKQ</sequence>
<dbReference type="AlphaFoldDB" id="A0A2G9YYK8"/>
<dbReference type="Gene3D" id="3.30.428.10">
    <property type="entry name" value="HIT-like"/>
    <property type="match status" value="2"/>
</dbReference>
<organism evidence="7 8">
    <name type="scientific">Candidatus Nealsonbacteria bacterium CG23_combo_of_CG06-09_8_20_14_all_38_19</name>
    <dbReference type="NCBI Taxonomy" id="1974721"/>
    <lineage>
        <taxon>Bacteria</taxon>
        <taxon>Candidatus Nealsoniibacteriota</taxon>
    </lineage>
</organism>
<evidence type="ECO:0000259" key="6">
    <source>
        <dbReference type="Pfam" id="PF01087"/>
    </source>
</evidence>
<evidence type="ECO:0000256" key="3">
    <source>
        <dbReference type="ARBA" id="ARBA00023277"/>
    </source>
</evidence>
<feature type="binding site" evidence="5">
    <location>
        <position position="54"/>
    </location>
    <ligand>
        <name>Zn(2+)</name>
        <dbReference type="ChEBI" id="CHEBI:29105"/>
    </ligand>
</feature>
<feature type="active site" description="Tele-UMP-histidine intermediate" evidence="4">
    <location>
        <position position="188"/>
    </location>
</feature>
<reference evidence="7 8" key="1">
    <citation type="submission" date="2017-09" db="EMBL/GenBank/DDBJ databases">
        <title>Depth-based differentiation of microbial function through sediment-hosted aquifers and enrichment of novel symbionts in the deep terrestrial subsurface.</title>
        <authorList>
            <person name="Probst A.J."/>
            <person name="Ladd B."/>
            <person name="Jarett J.K."/>
            <person name="Geller-Mcgrath D.E."/>
            <person name="Sieber C.M."/>
            <person name="Emerson J.B."/>
            <person name="Anantharaman K."/>
            <person name="Thomas B.C."/>
            <person name="Malmstrom R."/>
            <person name="Stieglmeier M."/>
            <person name="Klingl A."/>
            <person name="Woyke T."/>
            <person name="Ryan C.M."/>
            <person name="Banfield J.F."/>
        </authorList>
    </citation>
    <scope>NUCLEOTIDE SEQUENCE [LARGE SCALE GENOMIC DNA]</scope>
    <source>
        <strain evidence="7">CG23_combo_of_CG06-09_8_20_14_all_38_19</strain>
    </source>
</reference>